<proteinExistence type="predicted"/>
<protein>
    <submittedName>
        <fullName evidence="2">Uncharacterized protein</fullName>
    </submittedName>
</protein>
<dbReference type="AlphaFoldDB" id="A0A261F3G2"/>
<feature type="transmembrane region" description="Helical" evidence="1">
    <location>
        <begin position="12"/>
        <end position="32"/>
    </location>
</feature>
<keyword evidence="1" id="KW-1133">Transmembrane helix</keyword>
<name>A0A261F3G2_9BIFI</name>
<reference evidence="2 3" key="1">
    <citation type="journal article" date="2017" name="BMC Genomics">
        <title>Comparative genomic and phylogenomic analyses of the Bifidobacteriaceae family.</title>
        <authorList>
            <person name="Lugli G.A."/>
            <person name="Milani C."/>
            <person name="Turroni F."/>
            <person name="Duranti S."/>
            <person name="Mancabelli L."/>
            <person name="Mangifesta M."/>
            <person name="Ferrario C."/>
            <person name="Modesto M."/>
            <person name="Mattarelli P."/>
            <person name="Jiri K."/>
            <person name="van Sinderen D."/>
            <person name="Ventura M."/>
        </authorList>
    </citation>
    <scope>NUCLEOTIDE SEQUENCE [LARGE SCALE GENOMIC DNA]</scope>
    <source>
        <strain evidence="2 3">DSM 24762</strain>
    </source>
</reference>
<organism evidence="2 3">
    <name type="scientific">Alloscardovia macacae</name>
    <dbReference type="NCBI Taxonomy" id="1160091"/>
    <lineage>
        <taxon>Bacteria</taxon>
        <taxon>Bacillati</taxon>
        <taxon>Actinomycetota</taxon>
        <taxon>Actinomycetes</taxon>
        <taxon>Bifidobacteriales</taxon>
        <taxon>Bifidobacteriaceae</taxon>
        <taxon>Alloscardovia</taxon>
    </lineage>
</organism>
<keyword evidence="1" id="KW-0472">Membrane</keyword>
<comment type="caution">
    <text evidence="2">The sequence shown here is derived from an EMBL/GenBank/DDBJ whole genome shotgun (WGS) entry which is preliminary data.</text>
</comment>
<feature type="transmembrane region" description="Helical" evidence="1">
    <location>
        <begin position="111"/>
        <end position="130"/>
    </location>
</feature>
<feature type="transmembrane region" description="Helical" evidence="1">
    <location>
        <begin position="38"/>
        <end position="59"/>
    </location>
</feature>
<evidence type="ECO:0000313" key="3">
    <source>
        <dbReference type="Proteomes" id="UP000243657"/>
    </source>
</evidence>
<dbReference type="Proteomes" id="UP000243657">
    <property type="component" value="Unassembled WGS sequence"/>
</dbReference>
<evidence type="ECO:0000313" key="2">
    <source>
        <dbReference type="EMBL" id="OZG53669.1"/>
    </source>
</evidence>
<gene>
    <name evidence="2" type="ORF">ALMA_1234</name>
</gene>
<dbReference type="EMBL" id="MWWT01000008">
    <property type="protein sequence ID" value="OZG53669.1"/>
    <property type="molecule type" value="Genomic_DNA"/>
</dbReference>
<sequence length="149" mass="16589">MKLQNQSIRMVCFSSIILAASIILDIRSYVTIPYDGYTTIYALFLAGIVLPILLLIYAIRLCDAGTLYGLCATCVALCIISIAVFVFADALAELFQLPVRPGYTSRDPEDIYLVASLLAMAVTATTTLLITKWRRRDEVKDKEKLTQEK</sequence>
<dbReference type="RefSeq" id="WP_094726864.1">
    <property type="nucleotide sequence ID" value="NZ_JBHLWS010000009.1"/>
</dbReference>
<accession>A0A261F3G2</accession>
<evidence type="ECO:0000256" key="1">
    <source>
        <dbReference type="SAM" id="Phobius"/>
    </source>
</evidence>
<feature type="transmembrane region" description="Helical" evidence="1">
    <location>
        <begin position="66"/>
        <end position="91"/>
    </location>
</feature>
<keyword evidence="3" id="KW-1185">Reference proteome</keyword>
<keyword evidence="1" id="KW-0812">Transmembrane</keyword>